<sequence length="161" mass="18848">MNVIKKLQTIPFISKFFLNHYSPYKGAGIEIEKIDLKNYYVRVKMPLTHKNQNIVGTHFGGSLYSMIDPFYMLILMHHLGDKYIVWDKSATIQFLLPGRSTVFADIRLDFAEIEHVKSLAENFAPVHRSYILNIFDESGSRIAEVHKTIYIRRKKPRAFQR</sequence>
<keyword evidence="2" id="KW-1185">Reference proteome</keyword>
<dbReference type="OrthoDB" id="9814774at2"/>
<dbReference type="InterPro" id="IPR029069">
    <property type="entry name" value="HotDog_dom_sf"/>
</dbReference>
<dbReference type="InterPro" id="IPR027961">
    <property type="entry name" value="DUF4442"/>
</dbReference>
<name>A0A2S2FHK9_9GAMM</name>
<dbReference type="Proteomes" id="UP000245977">
    <property type="component" value="Chromosome"/>
</dbReference>
<evidence type="ECO:0000313" key="1">
    <source>
        <dbReference type="EMBL" id="AWL30434.1"/>
    </source>
</evidence>
<accession>A0A2S2FHK9</accession>
<protein>
    <submittedName>
        <fullName evidence="1">DUF4442 domain-containing protein</fullName>
    </submittedName>
</protein>
<dbReference type="AlphaFoldDB" id="A0A2S2FHK9"/>
<dbReference type="Pfam" id="PF14539">
    <property type="entry name" value="DUF4442"/>
    <property type="match status" value="1"/>
</dbReference>
<proteinExistence type="predicted"/>
<dbReference type="SUPFAM" id="SSF54637">
    <property type="entry name" value="Thioesterase/thiol ester dehydrase-isomerase"/>
    <property type="match status" value="1"/>
</dbReference>
<gene>
    <name evidence="1" type="ORF">DJ533_03870</name>
</gene>
<dbReference type="Gene3D" id="3.10.129.10">
    <property type="entry name" value="Hotdog Thioesterase"/>
    <property type="match status" value="1"/>
</dbReference>
<reference evidence="1" key="1">
    <citation type="submission" date="2019-08" db="EMBL/GenBank/DDBJ databases">
        <title>The complete genome of Acinetobacter defluvii strain WCHAD010030.</title>
        <authorList>
            <person name="Hu Y."/>
            <person name="Qin J."/>
            <person name="Feng Y."/>
            <person name="Zong Z."/>
        </authorList>
    </citation>
    <scope>NUCLEOTIDE SEQUENCE</scope>
    <source>
        <strain evidence="1">WCHA30</strain>
    </source>
</reference>
<evidence type="ECO:0000313" key="2">
    <source>
        <dbReference type="Proteomes" id="UP000245977"/>
    </source>
</evidence>
<dbReference type="STRING" id="1871111.GCA_001704615_02230"/>
<organism evidence="1 2">
    <name type="scientific">Acinetobacter defluvii</name>
    <dbReference type="NCBI Taxonomy" id="1871111"/>
    <lineage>
        <taxon>Bacteria</taxon>
        <taxon>Pseudomonadati</taxon>
        <taxon>Pseudomonadota</taxon>
        <taxon>Gammaproteobacteria</taxon>
        <taxon>Moraxellales</taxon>
        <taxon>Moraxellaceae</taxon>
        <taxon>Acinetobacter</taxon>
    </lineage>
</organism>
<dbReference type="EMBL" id="CP029397">
    <property type="protein sequence ID" value="AWL30434.1"/>
    <property type="molecule type" value="Genomic_DNA"/>
</dbReference>
<dbReference type="KEGG" id="adv:DJ533_03870"/>